<feature type="region of interest" description="Disordered" evidence="1">
    <location>
        <begin position="24"/>
        <end position="57"/>
    </location>
</feature>
<evidence type="ECO:0008006" key="5">
    <source>
        <dbReference type="Google" id="ProtNLM"/>
    </source>
</evidence>
<dbReference type="EMBL" id="RBZM01000001">
    <property type="protein sequence ID" value="RKP58053.1"/>
    <property type="molecule type" value="Genomic_DNA"/>
</dbReference>
<evidence type="ECO:0000313" key="4">
    <source>
        <dbReference type="Proteomes" id="UP000282076"/>
    </source>
</evidence>
<feature type="chain" id="PRO_5019762975" description="YtkA-like domain-containing protein" evidence="2">
    <location>
        <begin position="22"/>
        <end position="281"/>
    </location>
</feature>
<dbReference type="RefSeq" id="WP_120973795.1">
    <property type="nucleotide sequence ID" value="NZ_RBZM01000001.1"/>
</dbReference>
<reference evidence="3 4" key="1">
    <citation type="submission" date="2018-10" db="EMBL/GenBank/DDBJ databases">
        <title>Cohnella sp. M2MS4P-1, whole genome shotgun sequence.</title>
        <authorList>
            <person name="Tuo L."/>
        </authorList>
    </citation>
    <scope>NUCLEOTIDE SEQUENCE [LARGE SCALE GENOMIC DNA]</scope>
    <source>
        <strain evidence="3 4">M2MS4P-1</strain>
    </source>
</reference>
<keyword evidence="2" id="KW-0732">Signal</keyword>
<proteinExistence type="predicted"/>
<dbReference type="OrthoDB" id="128043at2"/>
<protein>
    <recommendedName>
        <fullName evidence="5">YtkA-like domain-containing protein</fullName>
    </recommendedName>
</protein>
<dbReference type="AlphaFoldDB" id="A0A494Y7J8"/>
<gene>
    <name evidence="3" type="ORF">D7Z26_00670</name>
</gene>
<name>A0A494Y7J8_9BACL</name>
<comment type="caution">
    <text evidence="3">The sequence shown here is derived from an EMBL/GenBank/DDBJ whole genome shotgun (WGS) entry which is preliminary data.</text>
</comment>
<dbReference type="Proteomes" id="UP000282076">
    <property type="component" value="Unassembled WGS sequence"/>
</dbReference>
<organism evidence="3 4">
    <name type="scientific">Cohnella endophytica</name>
    <dbReference type="NCBI Taxonomy" id="2419778"/>
    <lineage>
        <taxon>Bacteria</taxon>
        <taxon>Bacillati</taxon>
        <taxon>Bacillota</taxon>
        <taxon>Bacilli</taxon>
        <taxon>Bacillales</taxon>
        <taxon>Paenibacillaceae</taxon>
        <taxon>Cohnella</taxon>
    </lineage>
</organism>
<sequence length="281" mass="30823">MRKFVFFSFLAMVLVSTTACGSKGGHDKMAHGSMESGNGHGEHGGMNMSEETPTTSGEWEWNVDRLLPDQNATLTIQINDDAGKPVQKFDLNHEKPMHLIVVSKDLYSFEHIHPTYEGAGKFVITTRFPAAGSYKLIADYVPSGGQATTQSEWVEVVGTAPAPKKIVLDRELKKTIDGVEVQLGFDRLVAGNETKLTFHMTDAVTGKPITDLQPYLGAVGHVVILSEDANNYLHVHPTVEDAKGPDAEFNTTFPHGGIYKIWGQFQRNGQVFVVPFVVKVP</sequence>
<feature type="signal peptide" evidence="2">
    <location>
        <begin position="1"/>
        <end position="21"/>
    </location>
</feature>
<dbReference type="PROSITE" id="PS51257">
    <property type="entry name" value="PROKAR_LIPOPROTEIN"/>
    <property type="match status" value="1"/>
</dbReference>
<evidence type="ECO:0000256" key="2">
    <source>
        <dbReference type="SAM" id="SignalP"/>
    </source>
</evidence>
<accession>A0A494Y7J8</accession>
<evidence type="ECO:0000313" key="3">
    <source>
        <dbReference type="EMBL" id="RKP58053.1"/>
    </source>
</evidence>
<evidence type="ECO:0000256" key="1">
    <source>
        <dbReference type="SAM" id="MobiDB-lite"/>
    </source>
</evidence>
<keyword evidence="4" id="KW-1185">Reference proteome</keyword>